<accession>A0A0H5QCE0</accession>
<sequence>MPSELQTAFPASQLQRERTHTAIPAKNRKSKKKPKIRHSRAGGNPIRPVSVFFEFQVTSKPPFPQKRESRNSKLQEFIKND</sequence>
<evidence type="ECO:0008006" key="4">
    <source>
        <dbReference type="Google" id="ProtNLM"/>
    </source>
</evidence>
<proteinExistence type="predicted"/>
<organism evidence="2 3">
    <name type="scientific">Neisseria meningitidis serogroup B</name>
    <dbReference type="NCBI Taxonomy" id="491"/>
    <lineage>
        <taxon>Bacteria</taxon>
        <taxon>Pseudomonadati</taxon>
        <taxon>Pseudomonadota</taxon>
        <taxon>Betaproteobacteria</taxon>
        <taxon>Neisseriales</taxon>
        <taxon>Neisseriaceae</taxon>
        <taxon>Neisseria</taxon>
    </lineage>
</organism>
<evidence type="ECO:0000313" key="3">
    <source>
        <dbReference type="Proteomes" id="UP000182715"/>
    </source>
</evidence>
<dbReference type="AlphaFoldDB" id="A0A0H5QCE0"/>
<feature type="compositionally biased region" description="Polar residues" evidence="1">
    <location>
        <begin position="1"/>
        <end position="14"/>
    </location>
</feature>
<dbReference type="Proteomes" id="UP000182715">
    <property type="component" value="Unassembled WGS sequence"/>
</dbReference>
<feature type="compositionally biased region" description="Basic and acidic residues" evidence="1">
    <location>
        <begin position="65"/>
        <end position="81"/>
    </location>
</feature>
<feature type="region of interest" description="Disordered" evidence="1">
    <location>
        <begin position="61"/>
        <end position="81"/>
    </location>
</feature>
<evidence type="ECO:0000256" key="1">
    <source>
        <dbReference type="SAM" id="MobiDB-lite"/>
    </source>
</evidence>
<dbReference type="EMBL" id="CVTF01000079">
    <property type="protein sequence ID" value="CRY99639.1"/>
    <property type="molecule type" value="Genomic_DNA"/>
</dbReference>
<protein>
    <recommendedName>
        <fullName evidence="4">PilS cassette</fullName>
    </recommendedName>
</protein>
<feature type="region of interest" description="Disordered" evidence="1">
    <location>
        <begin position="1"/>
        <end position="48"/>
    </location>
</feature>
<name>A0A0H5QCE0_NEIMI</name>
<evidence type="ECO:0000313" key="2">
    <source>
        <dbReference type="EMBL" id="CRY99639.1"/>
    </source>
</evidence>
<reference evidence="2 3" key="1">
    <citation type="submission" date="2014-11" db="EMBL/GenBank/DDBJ databases">
        <authorList>
            <person name="Diene M.Seydina."/>
        </authorList>
    </citation>
    <scope>NUCLEOTIDE SEQUENCE [LARGE SCALE GENOMIC DNA]</scope>
    <source>
        <strain evidence="2 3">Neisseria meningitidis CHUV</strain>
    </source>
</reference>
<feature type="compositionally biased region" description="Basic residues" evidence="1">
    <location>
        <begin position="26"/>
        <end position="40"/>
    </location>
</feature>